<evidence type="ECO:0000256" key="1">
    <source>
        <dbReference type="SAM" id="SignalP"/>
    </source>
</evidence>
<dbReference type="InterPro" id="IPR011042">
    <property type="entry name" value="6-blade_b-propeller_TolB-like"/>
</dbReference>
<dbReference type="InterPro" id="IPR012938">
    <property type="entry name" value="Glc/Sorbosone_DH"/>
</dbReference>
<dbReference type="AlphaFoldDB" id="A0A317TAP6"/>
<dbReference type="SUPFAM" id="SSF50952">
    <property type="entry name" value="Soluble quinoprotein glucose dehydrogenase"/>
    <property type="match status" value="1"/>
</dbReference>
<evidence type="ECO:0000313" key="3">
    <source>
        <dbReference type="EMBL" id="PWW82741.1"/>
    </source>
</evidence>
<dbReference type="OrthoDB" id="9770043at2"/>
<evidence type="ECO:0000313" key="4">
    <source>
        <dbReference type="Proteomes" id="UP000246278"/>
    </source>
</evidence>
<keyword evidence="4" id="KW-1185">Reference proteome</keyword>
<gene>
    <name evidence="3" type="ORF">CR164_03085</name>
</gene>
<dbReference type="PANTHER" id="PTHR19328">
    <property type="entry name" value="HEDGEHOG-INTERACTING PROTEIN"/>
    <property type="match status" value="1"/>
</dbReference>
<reference evidence="4" key="1">
    <citation type="submission" date="2017-10" db="EMBL/GenBank/DDBJ databases">
        <authorList>
            <person name="Gaisin V.A."/>
            <person name="Rysina M.S."/>
            <person name="Grouzdev D.S."/>
        </authorList>
    </citation>
    <scope>NUCLEOTIDE SEQUENCE [LARGE SCALE GENOMIC DNA]</scope>
    <source>
        <strain evidence="4">V1</strain>
    </source>
</reference>
<protein>
    <submittedName>
        <fullName evidence="3">Glucose dehydrogenase</fullName>
    </submittedName>
</protein>
<feature type="chain" id="PRO_5016421898" evidence="1">
    <location>
        <begin position="22"/>
        <end position="375"/>
    </location>
</feature>
<accession>A0A317TAP6</accession>
<feature type="domain" description="Glucose/Sorbosone dehydrogenase" evidence="2">
    <location>
        <begin position="43"/>
        <end position="368"/>
    </location>
</feature>
<dbReference type="InterPro" id="IPR011041">
    <property type="entry name" value="Quinoprot_gluc/sorb_DH_b-prop"/>
</dbReference>
<dbReference type="PROSITE" id="PS51257">
    <property type="entry name" value="PROKAR_LIPOPROTEIN"/>
    <property type="match status" value="1"/>
</dbReference>
<dbReference type="Pfam" id="PF07995">
    <property type="entry name" value="GSDH"/>
    <property type="match status" value="1"/>
</dbReference>
<proteinExistence type="predicted"/>
<evidence type="ECO:0000259" key="2">
    <source>
        <dbReference type="Pfam" id="PF07995"/>
    </source>
</evidence>
<comment type="caution">
    <text evidence="3">The sequence shown here is derived from an EMBL/GenBank/DDBJ whole genome shotgun (WGS) entry which is preliminary data.</text>
</comment>
<dbReference type="Gene3D" id="2.120.10.30">
    <property type="entry name" value="TolB, C-terminal domain"/>
    <property type="match status" value="1"/>
</dbReference>
<dbReference type="RefSeq" id="WP_110022459.1">
    <property type="nucleotide sequence ID" value="NZ_PDNZ01000002.1"/>
</dbReference>
<organism evidence="3 4">
    <name type="scientific">Prosthecochloris marina</name>
    <dbReference type="NCBI Taxonomy" id="2017681"/>
    <lineage>
        <taxon>Bacteria</taxon>
        <taxon>Pseudomonadati</taxon>
        <taxon>Chlorobiota</taxon>
        <taxon>Chlorobiia</taxon>
        <taxon>Chlorobiales</taxon>
        <taxon>Chlorobiaceae</taxon>
        <taxon>Prosthecochloris</taxon>
    </lineage>
</organism>
<dbReference type="PANTHER" id="PTHR19328:SF75">
    <property type="entry name" value="ALDOSE SUGAR DEHYDROGENASE YLII"/>
    <property type="match status" value="1"/>
</dbReference>
<keyword evidence="1" id="KW-0732">Signal</keyword>
<feature type="signal peptide" evidence="1">
    <location>
        <begin position="1"/>
        <end position="21"/>
    </location>
</feature>
<name>A0A317TAP6_9CHLB</name>
<dbReference type="EMBL" id="PDNZ01000002">
    <property type="protein sequence ID" value="PWW82741.1"/>
    <property type="molecule type" value="Genomic_DNA"/>
</dbReference>
<sequence length="375" mass="41703">MFIYRTLLHLLFSFCFLTACAAKPPETAPVSKDFRIVTVLDNLDFPWSLAFLPDGDVLITERNGNMLRYGKDGELHLVSGLPDIHPTGQGGLLDVILDPDFPTNRTIYFSFVAKDNGDYGTEVARAVLDHSSLKNLQVIFRAVPKTSSGIHFGSRLLFAPDGTLIISLGEKGRMREAQNTSNHLGSIIRINPDGSLPHDNPYINRNGYQPQLYTYGNRNVQGIALHPETGKIWFHEHGPKGGDELNILKSGANYGWPAITYGLDYSGAIISEKTALPGMEQPSAYWVPSIAPSGMTIYDGNAFPDWKGNIFIGALVQRHLRRVILQGEQIIDQEILLKDLKERIRDVRTGPDGYLYLLTDSRNGKLLRLEPLSTQ</sequence>
<dbReference type="Proteomes" id="UP000246278">
    <property type="component" value="Unassembled WGS sequence"/>
</dbReference>